<comment type="caution">
    <text evidence="2">The sequence shown here is derived from an EMBL/GenBank/DDBJ whole genome shotgun (WGS) entry which is preliminary data.</text>
</comment>
<sequence length="71" mass="8194">MDCSAFCDQYAQRWKNERDSGELLKDDSSTSDALTSIFCLIDLFNPSDGWDDCELNEEGFRLEVSKITRDF</sequence>
<dbReference type="Gene3D" id="1.20.120.650">
    <property type="entry name" value="Colicin D"/>
    <property type="match status" value="1"/>
</dbReference>
<protein>
    <submittedName>
        <fullName evidence="2">Colicin immunity domain-containing protein</fullName>
    </submittedName>
</protein>
<keyword evidence="3" id="KW-1185">Reference proteome</keyword>
<evidence type="ECO:0000313" key="2">
    <source>
        <dbReference type="EMBL" id="MFC3938126.1"/>
    </source>
</evidence>
<evidence type="ECO:0000313" key="3">
    <source>
        <dbReference type="Proteomes" id="UP001595693"/>
    </source>
</evidence>
<dbReference type="EMBL" id="JBHSAJ010000168">
    <property type="protein sequence ID" value="MFC3938126.1"/>
    <property type="molecule type" value="Genomic_DNA"/>
</dbReference>
<proteinExistence type="predicted"/>
<evidence type="ECO:0000259" key="1">
    <source>
        <dbReference type="Pfam" id="PF09204"/>
    </source>
</evidence>
<accession>A0ABV8DHS9</accession>
<dbReference type="SUPFAM" id="SSF101125">
    <property type="entry name" value="Colicin D immunity protein"/>
    <property type="match status" value="1"/>
</dbReference>
<dbReference type="InterPro" id="IPR015287">
    <property type="entry name" value="Colicin_D_immunity_dom"/>
</dbReference>
<dbReference type="InterPro" id="IPR036471">
    <property type="entry name" value="Colicin_D_sf"/>
</dbReference>
<reference evidence="3" key="1">
    <citation type="journal article" date="2019" name="Int. J. Syst. Evol. Microbiol.">
        <title>The Global Catalogue of Microorganisms (GCM) 10K type strain sequencing project: providing services to taxonomists for standard genome sequencing and annotation.</title>
        <authorList>
            <consortium name="The Broad Institute Genomics Platform"/>
            <consortium name="The Broad Institute Genome Sequencing Center for Infectious Disease"/>
            <person name="Wu L."/>
            <person name="Ma J."/>
        </authorList>
    </citation>
    <scope>NUCLEOTIDE SEQUENCE [LARGE SCALE GENOMIC DNA]</scope>
    <source>
        <strain evidence="3">CCUG 2113</strain>
    </source>
</reference>
<name>A0ABV8DHS9_9BURK</name>
<dbReference type="Proteomes" id="UP001595693">
    <property type="component" value="Unassembled WGS sequence"/>
</dbReference>
<dbReference type="Pfam" id="PF09204">
    <property type="entry name" value="Colicin_immun"/>
    <property type="match status" value="1"/>
</dbReference>
<gene>
    <name evidence="2" type="ORF">ACFOW3_26250</name>
</gene>
<feature type="domain" description="Colicin D immunity protein" evidence="1">
    <location>
        <begin position="2"/>
        <end position="64"/>
    </location>
</feature>
<dbReference type="RefSeq" id="WP_082437576.1">
    <property type="nucleotide sequence ID" value="NZ_JAMXAX010000131.1"/>
</dbReference>
<organism evidence="2 3">
    <name type="scientific">Acidovorax facilis</name>
    <dbReference type="NCBI Taxonomy" id="12917"/>
    <lineage>
        <taxon>Bacteria</taxon>
        <taxon>Pseudomonadati</taxon>
        <taxon>Pseudomonadota</taxon>
        <taxon>Betaproteobacteria</taxon>
        <taxon>Burkholderiales</taxon>
        <taxon>Comamonadaceae</taxon>
        <taxon>Acidovorax</taxon>
    </lineage>
</organism>